<dbReference type="InterPro" id="IPR003591">
    <property type="entry name" value="Leu-rich_rpt_typical-subtyp"/>
</dbReference>
<sequence length="968" mass="110724">MGNKGSTPSSSSQVTSKNFKWLSQQYKLKDEALTTQITSILGSTNYLNYHEKHHEHALCEWMSKLFHDTLKYNRLDISKLTLSSFEKIFQKFDRPKNSYVTNECKEIVVKLLNAVIPLFIEKNKITLKELTFFNLDLCGIFPGDGFEIFHALDRFHLLHLIEELDVSVNNFEKVDESCLIKMSNNGTSKLKRLTFSGNSLQDLNVNESNIEKITFPNLTSLYLHNNINLNSFPKWVCYQQSVHTLKMYECQIEGLIPKELFIHMRELLTLDLARNAIEGFEDLSFEEEHSSSLRNLKIKELNLHSNKISVLPSSIFNASVLSCLQDLFLSHNSITEIPDSIGDLPLLKSLILDNNHISQIPYSISKLKHLTELDLNHNRISEFPDALLELESLHSLDISSNLLNTIPLDVSKWSKLASLNTLSLACNRIKELPKNWISDKCLCNLQKLNCGFNQIPSFDIFESWPSCKLTQLILSGNRICEIPENFIETVKNKLRVFLCYNSIHETFEQVLPRLFSNTTLQYLDLEGNYLEFNPEKEGGESNTVNNTSDSHSSLNDYMNRKIAELRPKDDNNFKELKILPQFPWIQNEECNKISPHLFSWNNTSQLSYCNGTFRPDMEDAHLIEEGQVVKISDQLECSFSVYGIFDGHAGNNVSEWMAQHFTSICKYSLKNVLYDWNSNTTAHELEDEILQILKKWMAQSLILADETCREKNSHLFKDGCTAVVFALLTLSCCPNQRFAIFGNVGDARAIMGTVFLSKEEQDPMKHHDLNIHSSLENHNSQNDYLIEFELNRMTHDHKPTGDPSEILRIRNCGGYVINSRTMGTYGVARALGDWESRPFLSNEPYVNGCVLEQYVDSLQDDDTINQPLKWFNHSIESNETMNNSPCTNINSTTNTIEKQIVILGCDGVWDVLSDQDAFEMAAMTAYSNWNHHNVKSNHENSNKVSCVIRDFAHSAGSTDNISAMVIWL</sequence>
<keyword evidence="9" id="KW-1185">Reference proteome</keyword>
<comment type="similarity">
    <text evidence="6">Belongs to the PP2C family.</text>
</comment>
<gene>
    <name evidence="8" type="ORF">C9374_010272</name>
</gene>
<dbReference type="CDD" id="cd00143">
    <property type="entry name" value="PP2Cc"/>
    <property type="match status" value="1"/>
</dbReference>
<dbReference type="SMART" id="SM00365">
    <property type="entry name" value="LRR_SD22"/>
    <property type="match status" value="4"/>
</dbReference>
<dbReference type="Pfam" id="PF23598">
    <property type="entry name" value="LRR_14"/>
    <property type="match status" value="1"/>
</dbReference>
<dbReference type="InterPro" id="IPR032675">
    <property type="entry name" value="LRR_dom_sf"/>
</dbReference>
<dbReference type="SUPFAM" id="SSF52058">
    <property type="entry name" value="L domain-like"/>
    <property type="match status" value="1"/>
</dbReference>
<dbReference type="GO" id="GO:0005737">
    <property type="term" value="C:cytoplasm"/>
    <property type="evidence" value="ECO:0007669"/>
    <property type="project" value="TreeGrafter"/>
</dbReference>
<dbReference type="InterPro" id="IPR000222">
    <property type="entry name" value="PP2C_BS"/>
</dbReference>
<keyword evidence="3" id="KW-0677">Repeat</keyword>
<dbReference type="SUPFAM" id="SSF52047">
    <property type="entry name" value="RNI-like"/>
    <property type="match status" value="1"/>
</dbReference>
<dbReference type="Gene3D" id="3.80.10.10">
    <property type="entry name" value="Ribonuclease Inhibitor"/>
    <property type="match status" value="3"/>
</dbReference>
<dbReference type="Pfam" id="PF00481">
    <property type="entry name" value="PP2C"/>
    <property type="match status" value="1"/>
</dbReference>
<dbReference type="InterPro" id="IPR001611">
    <property type="entry name" value="Leu-rich_rpt"/>
</dbReference>
<organism evidence="8 9">
    <name type="scientific">Naegleria lovaniensis</name>
    <name type="common">Amoeba</name>
    <dbReference type="NCBI Taxonomy" id="51637"/>
    <lineage>
        <taxon>Eukaryota</taxon>
        <taxon>Discoba</taxon>
        <taxon>Heterolobosea</taxon>
        <taxon>Tetramitia</taxon>
        <taxon>Eutetramitia</taxon>
        <taxon>Vahlkampfiidae</taxon>
        <taxon>Naegleria</taxon>
    </lineage>
</organism>
<dbReference type="PANTHER" id="PTHR48051">
    <property type="match status" value="1"/>
</dbReference>
<proteinExistence type="inferred from homology"/>
<dbReference type="Proteomes" id="UP000816034">
    <property type="component" value="Unassembled WGS sequence"/>
</dbReference>
<keyword evidence="1" id="KW-0433">Leucine-rich repeat</keyword>
<accession>A0AA88KEC5</accession>
<evidence type="ECO:0000256" key="1">
    <source>
        <dbReference type="ARBA" id="ARBA00022614"/>
    </source>
</evidence>
<protein>
    <recommendedName>
        <fullName evidence="7">PPM-type phosphatase domain-containing protein</fullName>
    </recommendedName>
</protein>
<dbReference type="Gene3D" id="3.60.40.10">
    <property type="entry name" value="PPM-type phosphatase domain"/>
    <property type="match status" value="1"/>
</dbReference>
<dbReference type="GeneID" id="68102726"/>
<dbReference type="GO" id="GO:0004721">
    <property type="term" value="F:phosphoprotein phosphatase activity"/>
    <property type="evidence" value="ECO:0007669"/>
    <property type="project" value="UniProtKB-KW"/>
</dbReference>
<keyword evidence="5 6" id="KW-0904">Protein phosphatase</keyword>
<evidence type="ECO:0000313" key="8">
    <source>
        <dbReference type="EMBL" id="KAG2374898.1"/>
    </source>
</evidence>
<evidence type="ECO:0000259" key="7">
    <source>
        <dbReference type="PROSITE" id="PS51746"/>
    </source>
</evidence>
<comment type="caution">
    <text evidence="8">The sequence shown here is derived from an EMBL/GenBank/DDBJ whole genome shotgun (WGS) entry which is preliminary data.</text>
</comment>
<dbReference type="InterPro" id="IPR055414">
    <property type="entry name" value="LRR_R13L4/SHOC2-like"/>
</dbReference>
<evidence type="ECO:0000256" key="3">
    <source>
        <dbReference type="ARBA" id="ARBA00022737"/>
    </source>
</evidence>
<dbReference type="SMART" id="SM00369">
    <property type="entry name" value="LRR_TYP"/>
    <property type="match status" value="9"/>
</dbReference>
<dbReference type="PROSITE" id="PS51746">
    <property type="entry name" value="PPM_2"/>
    <property type="match status" value="1"/>
</dbReference>
<dbReference type="PROSITE" id="PS01032">
    <property type="entry name" value="PPM_1"/>
    <property type="match status" value="1"/>
</dbReference>
<dbReference type="InterPro" id="IPR050216">
    <property type="entry name" value="LRR_domain-containing"/>
</dbReference>
<dbReference type="PROSITE" id="PS51450">
    <property type="entry name" value="LRR"/>
    <property type="match status" value="5"/>
</dbReference>
<dbReference type="PANTHER" id="PTHR48051:SF1">
    <property type="entry name" value="RAS SUPPRESSOR PROTEIN 1"/>
    <property type="match status" value="1"/>
</dbReference>
<name>A0AA88KEC5_NAELO</name>
<evidence type="ECO:0000256" key="2">
    <source>
        <dbReference type="ARBA" id="ARBA00022723"/>
    </source>
</evidence>
<evidence type="ECO:0000256" key="6">
    <source>
        <dbReference type="RuleBase" id="RU003465"/>
    </source>
</evidence>
<dbReference type="SMART" id="SM00364">
    <property type="entry name" value="LRR_BAC"/>
    <property type="match status" value="7"/>
</dbReference>
<dbReference type="SMART" id="SM00332">
    <property type="entry name" value="PP2Cc"/>
    <property type="match status" value="1"/>
</dbReference>
<dbReference type="RefSeq" id="XP_044544072.1">
    <property type="nucleotide sequence ID" value="XM_044685798.1"/>
</dbReference>
<evidence type="ECO:0000256" key="4">
    <source>
        <dbReference type="ARBA" id="ARBA00022801"/>
    </source>
</evidence>
<dbReference type="SUPFAM" id="SSF81606">
    <property type="entry name" value="PP2C-like"/>
    <property type="match status" value="1"/>
</dbReference>
<evidence type="ECO:0000256" key="5">
    <source>
        <dbReference type="ARBA" id="ARBA00022912"/>
    </source>
</evidence>
<dbReference type="EMBL" id="PYSW02000041">
    <property type="protein sequence ID" value="KAG2374898.1"/>
    <property type="molecule type" value="Genomic_DNA"/>
</dbReference>
<dbReference type="InterPro" id="IPR001932">
    <property type="entry name" value="PPM-type_phosphatase-like_dom"/>
</dbReference>
<reference evidence="8 9" key="1">
    <citation type="journal article" date="2018" name="BMC Genomics">
        <title>The genome of Naegleria lovaniensis, the basis for a comparative approach to unravel pathogenicity factors of the human pathogenic amoeba N. fowleri.</title>
        <authorList>
            <person name="Liechti N."/>
            <person name="Schurch N."/>
            <person name="Bruggmann R."/>
            <person name="Wittwer M."/>
        </authorList>
    </citation>
    <scope>NUCLEOTIDE SEQUENCE [LARGE SCALE GENOMIC DNA]</scope>
    <source>
        <strain evidence="8 9">ATCC 30569</strain>
    </source>
</reference>
<feature type="domain" description="PPM-type phosphatase" evidence="7">
    <location>
        <begin position="603"/>
        <end position="968"/>
    </location>
</feature>
<dbReference type="InterPro" id="IPR036457">
    <property type="entry name" value="PPM-type-like_dom_sf"/>
</dbReference>
<evidence type="ECO:0000313" key="9">
    <source>
        <dbReference type="Proteomes" id="UP000816034"/>
    </source>
</evidence>
<keyword evidence="2" id="KW-0479">Metal-binding</keyword>
<keyword evidence="4 6" id="KW-0378">Hydrolase</keyword>
<dbReference type="AlphaFoldDB" id="A0AA88KEC5"/>
<dbReference type="GO" id="GO:0046872">
    <property type="term" value="F:metal ion binding"/>
    <property type="evidence" value="ECO:0007669"/>
    <property type="project" value="UniProtKB-KW"/>
</dbReference>